<keyword evidence="2" id="KW-1185">Reference proteome</keyword>
<proteinExistence type="predicted"/>
<accession>A0A4Y8LJ32</accession>
<dbReference type="RefSeq" id="WP_134381426.1">
    <property type="nucleotide sequence ID" value="NZ_SORX01000004.1"/>
</dbReference>
<dbReference type="Proteomes" id="UP000297776">
    <property type="component" value="Unassembled WGS sequence"/>
</dbReference>
<comment type="caution">
    <text evidence="1">The sequence shown here is derived from an EMBL/GenBank/DDBJ whole genome shotgun (WGS) entry which is preliminary data.</text>
</comment>
<sequence>MERIEFIGGPATGKSTLYFEMLKNRTDEDSFRSVTEVKKEIALTHQSNLAKNKLDKLFYLFLKMDLFKDRHHFMIDHLLRTVVPDILHTQLSDYDFFFKILIKHMADSGKLSPSTQTAIIDFYYKIIVKDVALLDFFDVKDTVIYEEGIIHNNEGMIDPFNYLTDLDHSPFRKDHLHPACVIHCDLDIDLYYERRIARIEKGHGIFLDKHLTRDELYTECLDALNEGRKKTELMEKLNIPLLRLDMATPIEDNTFKALNFIRSTLH</sequence>
<gene>
    <name evidence="1" type="ORF">E2626_09080</name>
</gene>
<dbReference type="AlphaFoldDB" id="A0A4Y8LJ32"/>
<name>A0A4Y8LJ32_9BACL</name>
<protein>
    <recommendedName>
        <fullName evidence="3">NadR/Ttd14 AAA domain-containing protein</fullName>
    </recommendedName>
</protein>
<dbReference type="SUPFAM" id="SSF52540">
    <property type="entry name" value="P-loop containing nucleoside triphosphate hydrolases"/>
    <property type="match status" value="1"/>
</dbReference>
<reference evidence="1 2" key="1">
    <citation type="submission" date="2019-03" db="EMBL/GenBank/DDBJ databases">
        <authorList>
            <person name="Yang Y."/>
        </authorList>
    </citation>
    <scope>NUCLEOTIDE SEQUENCE [LARGE SCALE GENOMIC DNA]</scope>
    <source>
        <strain evidence="1 2">ASL-1</strain>
    </source>
</reference>
<dbReference type="EMBL" id="SORX01000004">
    <property type="protein sequence ID" value="TFE01711.1"/>
    <property type="molecule type" value="Genomic_DNA"/>
</dbReference>
<evidence type="ECO:0000313" key="2">
    <source>
        <dbReference type="Proteomes" id="UP000297776"/>
    </source>
</evidence>
<evidence type="ECO:0000313" key="1">
    <source>
        <dbReference type="EMBL" id="TFE01711.1"/>
    </source>
</evidence>
<organism evidence="1 2">
    <name type="scientific">Jeotgalibacillus salarius</name>
    <dbReference type="NCBI Taxonomy" id="546023"/>
    <lineage>
        <taxon>Bacteria</taxon>
        <taxon>Bacillati</taxon>
        <taxon>Bacillota</taxon>
        <taxon>Bacilli</taxon>
        <taxon>Bacillales</taxon>
        <taxon>Caryophanaceae</taxon>
        <taxon>Jeotgalibacillus</taxon>
    </lineage>
</organism>
<dbReference type="InterPro" id="IPR027417">
    <property type="entry name" value="P-loop_NTPase"/>
</dbReference>
<evidence type="ECO:0008006" key="3">
    <source>
        <dbReference type="Google" id="ProtNLM"/>
    </source>
</evidence>